<keyword evidence="1" id="KW-0472">Membrane</keyword>
<organism evidence="2 3">
    <name type="scientific">Fodinicola feengrottensis</name>
    <dbReference type="NCBI Taxonomy" id="435914"/>
    <lineage>
        <taxon>Bacteria</taxon>
        <taxon>Bacillati</taxon>
        <taxon>Actinomycetota</taxon>
        <taxon>Actinomycetes</taxon>
        <taxon>Mycobacteriales</taxon>
        <taxon>Fodinicola</taxon>
    </lineage>
</organism>
<proteinExistence type="predicted"/>
<evidence type="ECO:0000256" key="1">
    <source>
        <dbReference type="SAM" id="Phobius"/>
    </source>
</evidence>
<evidence type="ECO:0000313" key="3">
    <source>
        <dbReference type="Proteomes" id="UP001500618"/>
    </source>
</evidence>
<dbReference type="EMBL" id="BAAANY010000009">
    <property type="protein sequence ID" value="GAA1678437.1"/>
    <property type="molecule type" value="Genomic_DNA"/>
</dbReference>
<reference evidence="2 3" key="1">
    <citation type="journal article" date="2019" name="Int. J. Syst. Evol. Microbiol.">
        <title>The Global Catalogue of Microorganisms (GCM) 10K type strain sequencing project: providing services to taxonomists for standard genome sequencing and annotation.</title>
        <authorList>
            <consortium name="The Broad Institute Genomics Platform"/>
            <consortium name="The Broad Institute Genome Sequencing Center for Infectious Disease"/>
            <person name="Wu L."/>
            <person name="Ma J."/>
        </authorList>
    </citation>
    <scope>NUCLEOTIDE SEQUENCE [LARGE SCALE GENOMIC DNA]</scope>
    <source>
        <strain evidence="2 3">JCM 14718</strain>
    </source>
</reference>
<dbReference type="Proteomes" id="UP001500618">
    <property type="component" value="Unassembled WGS sequence"/>
</dbReference>
<sequence>MIAGMKRMTQWVGRLSVALSGAIVALVLPTVAWAHATPGVSEAVAAGGVLTKYRSRSSGSGIGLIGGGVVCCLIVVVGIVFLVVFLIRRNSN</sequence>
<evidence type="ECO:0008006" key="4">
    <source>
        <dbReference type="Google" id="ProtNLM"/>
    </source>
</evidence>
<keyword evidence="3" id="KW-1185">Reference proteome</keyword>
<comment type="caution">
    <text evidence="2">The sequence shown here is derived from an EMBL/GenBank/DDBJ whole genome shotgun (WGS) entry which is preliminary data.</text>
</comment>
<name>A0ABN2GXZ9_9ACTN</name>
<keyword evidence="1" id="KW-1133">Transmembrane helix</keyword>
<evidence type="ECO:0000313" key="2">
    <source>
        <dbReference type="EMBL" id="GAA1678437.1"/>
    </source>
</evidence>
<feature type="transmembrane region" description="Helical" evidence="1">
    <location>
        <begin position="60"/>
        <end position="87"/>
    </location>
</feature>
<protein>
    <recommendedName>
        <fullName evidence="4">DUF4190 domain-containing protein</fullName>
    </recommendedName>
</protein>
<accession>A0ABN2GXZ9</accession>
<keyword evidence="1" id="KW-0812">Transmembrane</keyword>
<gene>
    <name evidence="2" type="ORF">GCM10009765_29660</name>
</gene>